<dbReference type="PROSITE" id="PS51007">
    <property type="entry name" value="CYTC"/>
    <property type="match status" value="1"/>
</dbReference>
<keyword evidence="6" id="KW-0249">Electron transport</keyword>
<evidence type="ECO:0000256" key="8">
    <source>
        <dbReference type="PROSITE-ProRule" id="PRU00221"/>
    </source>
</evidence>
<gene>
    <name evidence="12" type="ORF">ACFFU4_08065</name>
</gene>
<keyword evidence="5" id="KW-0677">Repeat</keyword>
<protein>
    <submittedName>
        <fullName evidence="12">C-type cytochrome</fullName>
    </submittedName>
</protein>
<dbReference type="PROSITE" id="PS50082">
    <property type="entry name" value="WD_REPEATS_2"/>
    <property type="match status" value="4"/>
</dbReference>
<evidence type="ECO:0000256" key="9">
    <source>
        <dbReference type="PROSITE-ProRule" id="PRU00433"/>
    </source>
</evidence>
<keyword evidence="2 8" id="KW-0853">WD repeat</keyword>
<dbReference type="PRINTS" id="PR00320">
    <property type="entry name" value="GPROTEINBRPT"/>
</dbReference>
<keyword evidence="10" id="KW-0732">Signal</keyword>
<evidence type="ECO:0000256" key="2">
    <source>
        <dbReference type="ARBA" id="ARBA00022574"/>
    </source>
</evidence>
<accession>A0ABV5HZ60</accession>
<evidence type="ECO:0000256" key="5">
    <source>
        <dbReference type="ARBA" id="ARBA00022737"/>
    </source>
</evidence>
<keyword evidence="1" id="KW-0813">Transport</keyword>
<dbReference type="PANTHER" id="PTHR19879:SF9">
    <property type="entry name" value="TRANSCRIPTION INITIATION FACTOR TFIID SUBUNIT 5"/>
    <property type="match status" value="1"/>
</dbReference>
<keyword evidence="4 9" id="KW-0479">Metal-binding</keyword>
<name>A0ABV5HZ60_9RHOB</name>
<sequence>MRTLIAGLWLMAAVPAAAQEFTTLKGHGGPVMGLTVLPDGAVASASFDNSVGLWEGRTPRWLEGHDAAVIAVTPLGDGRIASGGDDFDVIVWDRETGEHRRLDGHKGKVAGLAVTPDGAWIASASWDGTIGLWPVAAGAAQVLRGHDGPVTDVAFGPDGARLYSASADGTLRVWDWQDAGAPPRVMLDQGFGINKLVVGPEAGWIAYGAVDGATRVIAPDTGREIADFTLDRRPVLALAHHAESGQIAVGDGQGHIMVIDTRDWSIARDFKAMARGPVWALSFSPDGGTLYAGGLSEVVYGWPVTMLDTFDPAGGTGHSFLRAPEEMENGERQFMRKCSICHALTPPPSRKAGPSLHGLFGRPAGSVPGYPYSPVLSGSDIVWTEETIDALFDLGPDHYIPGSKMPMQRITAAQDRDDLVDYLRRATR</sequence>
<feature type="repeat" description="WD" evidence="8">
    <location>
        <begin position="102"/>
        <end position="143"/>
    </location>
</feature>
<dbReference type="Proteomes" id="UP001589670">
    <property type="component" value="Unassembled WGS sequence"/>
</dbReference>
<dbReference type="InterPro" id="IPR002327">
    <property type="entry name" value="Cyt_c_1A/1B"/>
</dbReference>
<evidence type="ECO:0000256" key="7">
    <source>
        <dbReference type="ARBA" id="ARBA00023004"/>
    </source>
</evidence>
<dbReference type="PRINTS" id="PR00604">
    <property type="entry name" value="CYTCHRMECIAB"/>
</dbReference>
<keyword evidence="3 9" id="KW-0349">Heme</keyword>
<dbReference type="Pfam" id="PF00400">
    <property type="entry name" value="WD40"/>
    <property type="match status" value="5"/>
</dbReference>
<dbReference type="InterPro" id="IPR020472">
    <property type="entry name" value="WD40_PAC1"/>
</dbReference>
<dbReference type="PROSITE" id="PS50294">
    <property type="entry name" value="WD_REPEATS_REGION"/>
    <property type="match status" value="2"/>
</dbReference>
<feature type="chain" id="PRO_5045729680" evidence="10">
    <location>
        <begin position="19"/>
        <end position="428"/>
    </location>
</feature>
<dbReference type="InterPro" id="IPR036909">
    <property type="entry name" value="Cyt_c-like_dom_sf"/>
</dbReference>
<keyword evidence="7 9" id="KW-0408">Iron</keyword>
<dbReference type="SMART" id="SM00320">
    <property type="entry name" value="WD40"/>
    <property type="match status" value="6"/>
</dbReference>
<dbReference type="InterPro" id="IPR009056">
    <property type="entry name" value="Cyt_c-like_dom"/>
</dbReference>
<dbReference type="Gene3D" id="2.130.10.10">
    <property type="entry name" value="YVTN repeat-like/Quinoprotein amine dehydrogenase"/>
    <property type="match status" value="2"/>
</dbReference>
<dbReference type="CDD" id="cd00200">
    <property type="entry name" value="WD40"/>
    <property type="match status" value="1"/>
</dbReference>
<evidence type="ECO:0000256" key="1">
    <source>
        <dbReference type="ARBA" id="ARBA00022448"/>
    </source>
</evidence>
<dbReference type="PANTHER" id="PTHR19879">
    <property type="entry name" value="TRANSCRIPTION INITIATION FACTOR TFIID"/>
    <property type="match status" value="1"/>
</dbReference>
<evidence type="ECO:0000313" key="13">
    <source>
        <dbReference type="Proteomes" id="UP001589670"/>
    </source>
</evidence>
<evidence type="ECO:0000313" key="12">
    <source>
        <dbReference type="EMBL" id="MFB9149699.1"/>
    </source>
</evidence>
<organism evidence="12 13">
    <name type="scientific">Roseovarius ramblicola</name>
    <dbReference type="NCBI Taxonomy" id="2022336"/>
    <lineage>
        <taxon>Bacteria</taxon>
        <taxon>Pseudomonadati</taxon>
        <taxon>Pseudomonadota</taxon>
        <taxon>Alphaproteobacteria</taxon>
        <taxon>Rhodobacterales</taxon>
        <taxon>Roseobacteraceae</taxon>
        <taxon>Roseovarius</taxon>
    </lineage>
</organism>
<comment type="caution">
    <text evidence="12">The sequence shown here is derived from an EMBL/GenBank/DDBJ whole genome shotgun (WGS) entry which is preliminary data.</text>
</comment>
<feature type="repeat" description="WD" evidence="8">
    <location>
        <begin position="143"/>
        <end position="175"/>
    </location>
</feature>
<dbReference type="InterPro" id="IPR015943">
    <property type="entry name" value="WD40/YVTN_repeat-like_dom_sf"/>
</dbReference>
<feature type="signal peptide" evidence="10">
    <location>
        <begin position="1"/>
        <end position="18"/>
    </location>
</feature>
<dbReference type="Gene3D" id="1.10.760.10">
    <property type="entry name" value="Cytochrome c-like domain"/>
    <property type="match status" value="1"/>
</dbReference>
<evidence type="ECO:0000259" key="11">
    <source>
        <dbReference type="PROSITE" id="PS51007"/>
    </source>
</evidence>
<dbReference type="Pfam" id="PF00034">
    <property type="entry name" value="Cytochrom_C"/>
    <property type="match status" value="1"/>
</dbReference>
<dbReference type="EMBL" id="JBHMEC010000012">
    <property type="protein sequence ID" value="MFB9149699.1"/>
    <property type="molecule type" value="Genomic_DNA"/>
</dbReference>
<evidence type="ECO:0000256" key="6">
    <source>
        <dbReference type="ARBA" id="ARBA00022982"/>
    </source>
</evidence>
<reference evidence="12 13" key="1">
    <citation type="submission" date="2024-09" db="EMBL/GenBank/DDBJ databases">
        <authorList>
            <person name="Sun Q."/>
            <person name="Mori K."/>
        </authorList>
    </citation>
    <scope>NUCLEOTIDE SEQUENCE [LARGE SCALE GENOMIC DNA]</scope>
    <source>
        <strain evidence="12 13">CECT 9424</strain>
    </source>
</reference>
<feature type="repeat" description="WD" evidence="8">
    <location>
        <begin position="24"/>
        <end position="55"/>
    </location>
</feature>
<evidence type="ECO:0000256" key="3">
    <source>
        <dbReference type="ARBA" id="ARBA00022617"/>
    </source>
</evidence>
<evidence type="ECO:0000256" key="4">
    <source>
        <dbReference type="ARBA" id="ARBA00022723"/>
    </source>
</evidence>
<proteinExistence type="predicted"/>
<dbReference type="SUPFAM" id="SSF50978">
    <property type="entry name" value="WD40 repeat-like"/>
    <property type="match status" value="1"/>
</dbReference>
<keyword evidence="13" id="KW-1185">Reference proteome</keyword>
<dbReference type="SUPFAM" id="SSF46626">
    <property type="entry name" value="Cytochrome c"/>
    <property type="match status" value="1"/>
</dbReference>
<feature type="domain" description="Cytochrome c" evidence="11">
    <location>
        <begin position="325"/>
        <end position="427"/>
    </location>
</feature>
<evidence type="ECO:0000256" key="10">
    <source>
        <dbReference type="SAM" id="SignalP"/>
    </source>
</evidence>
<feature type="repeat" description="WD" evidence="8">
    <location>
        <begin position="62"/>
        <end position="102"/>
    </location>
</feature>
<dbReference type="InterPro" id="IPR001680">
    <property type="entry name" value="WD40_rpt"/>
</dbReference>
<dbReference type="RefSeq" id="WP_377068875.1">
    <property type="nucleotide sequence ID" value="NZ_JBHMEC010000012.1"/>
</dbReference>
<dbReference type="InterPro" id="IPR036322">
    <property type="entry name" value="WD40_repeat_dom_sf"/>
</dbReference>